<accession>A0AAN9N7C8</accession>
<dbReference type="Proteomes" id="UP001374584">
    <property type="component" value="Unassembled WGS sequence"/>
</dbReference>
<comment type="caution">
    <text evidence="1">The sequence shown here is derived from an EMBL/GenBank/DDBJ whole genome shotgun (WGS) entry which is preliminary data.</text>
</comment>
<keyword evidence="2" id="KW-1185">Reference proteome</keyword>
<dbReference type="EMBL" id="JAYMYR010000005">
    <property type="protein sequence ID" value="KAK7364643.1"/>
    <property type="molecule type" value="Genomic_DNA"/>
</dbReference>
<protein>
    <submittedName>
        <fullName evidence="1">Uncharacterized protein</fullName>
    </submittedName>
</protein>
<sequence>MSSFSSHSSFSGMLRDVSVGESRDMVNVSTSNSNDSRDTTLSSWFSCRVVDKEVIVENEVCQRTLPSKVIFPLDEFFVGTCQKAYFKELLKMCQGDVMKAGKVSAKMVQPLQTISGSKALLLSNPTL</sequence>
<gene>
    <name evidence="1" type="ORF">VNO80_13383</name>
</gene>
<organism evidence="1 2">
    <name type="scientific">Phaseolus coccineus</name>
    <name type="common">Scarlet runner bean</name>
    <name type="synonym">Phaseolus multiflorus</name>
    <dbReference type="NCBI Taxonomy" id="3886"/>
    <lineage>
        <taxon>Eukaryota</taxon>
        <taxon>Viridiplantae</taxon>
        <taxon>Streptophyta</taxon>
        <taxon>Embryophyta</taxon>
        <taxon>Tracheophyta</taxon>
        <taxon>Spermatophyta</taxon>
        <taxon>Magnoliopsida</taxon>
        <taxon>eudicotyledons</taxon>
        <taxon>Gunneridae</taxon>
        <taxon>Pentapetalae</taxon>
        <taxon>rosids</taxon>
        <taxon>fabids</taxon>
        <taxon>Fabales</taxon>
        <taxon>Fabaceae</taxon>
        <taxon>Papilionoideae</taxon>
        <taxon>50 kb inversion clade</taxon>
        <taxon>NPAAA clade</taxon>
        <taxon>indigoferoid/millettioid clade</taxon>
        <taxon>Phaseoleae</taxon>
        <taxon>Phaseolus</taxon>
    </lineage>
</organism>
<proteinExistence type="predicted"/>
<dbReference type="AlphaFoldDB" id="A0AAN9N7C8"/>
<evidence type="ECO:0000313" key="2">
    <source>
        <dbReference type="Proteomes" id="UP001374584"/>
    </source>
</evidence>
<reference evidence="1 2" key="1">
    <citation type="submission" date="2024-01" db="EMBL/GenBank/DDBJ databases">
        <title>The genomes of 5 underutilized Papilionoideae crops provide insights into root nodulation and disease resistanc.</title>
        <authorList>
            <person name="Jiang F."/>
        </authorList>
    </citation>
    <scope>NUCLEOTIDE SEQUENCE [LARGE SCALE GENOMIC DNA]</scope>
    <source>
        <strain evidence="1">JINMINGXINNONG_FW02</strain>
        <tissue evidence="1">Leaves</tissue>
    </source>
</reference>
<name>A0AAN9N7C8_PHACN</name>
<evidence type="ECO:0000313" key="1">
    <source>
        <dbReference type="EMBL" id="KAK7364643.1"/>
    </source>
</evidence>